<feature type="region of interest" description="Disordered" evidence="1">
    <location>
        <begin position="88"/>
        <end position="107"/>
    </location>
</feature>
<evidence type="ECO:0000313" key="3">
    <source>
        <dbReference type="Proteomes" id="UP001283361"/>
    </source>
</evidence>
<dbReference type="EMBL" id="JAWDGP010006468">
    <property type="protein sequence ID" value="KAK3740527.1"/>
    <property type="molecule type" value="Genomic_DNA"/>
</dbReference>
<evidence type="ECO:0000256" key="1">
    <source>
        <dbReference type="SAM" id="MobiDB-lite"/>
    </source>
</evidence>
<gene>
    <name evidence="2" type="ORF">RRG08_000514</name>
</gene>
<organism evidence="2 3">
    <name type="scientific">Elysia crispata</name>
    <name type="common">lettuce slug</name>
    <dbReference type="NCBI Taxonomy" id="231223"/>
    <lineage>
        <taxon>Eukaryota</taxon>
        <taxon>Metazoa</taxon>
        <taxon>Spiralia</taxon>
        <taxon>Lophotrochozoa</taxon>
        <taxon>Mollusca</taxon>
        <taxon>Gastropoda</taxon>
        <taxon>Heterobranchia</taxon>
        <taxon>Euthyneura</taxon>
        <taxon>Panpulmonata</taxon>
        <taxon>Sacoglossa</taxon>
        <taxon>Placobranchoidea</taxon>
        <taxon>Plakobranchidae</taxon>
        <taxon>Elysia</taxon>
    </lineage>
</organism>
<dbReference type="Proteomes" id="UP001283361">
    <property type="component" value="Unassembled WGS sequence"/>
</dbReference>
<proteinExistence type="predicted"/>
<protein>
    <submittedName>
        <fullName evidence="2">Uncharacterized protein</fullName>
    </submittedName>
</protein>
<keyword evidence="3" id="KW-1185">Reference proteome</keyword>
<name>A0AAE1CWV8_9GAST</name>
<accession>A0AAE1CWV8</accession>
<comment type="caution">
    <text evidence="2">The sequence shown here is derived from an EMBL/GenBank/DDBJ whole genome shotgun (WGS) entry which is preliminary data.</text>
</comment>
<reference evidence="2" key="1">
    <citation type="journal article" date="2023" name="G3 (Bethesda)">
        <title>A reference genome for the long-term kleptoplast-retaining sea slug Elysia crispata morphotype clarki.</title>
        <authorList>
            <person name="Eastman K.E."/>
            <person name="Pendleton A.L."/>
            <person name="Shaikh M.A."/>
            <person name="Suttiyut T."/>
            <person name="Ogas R."/>
            <person name="Tomko P."/>
            <person name="Gavelis G."/>
            <person name="Widhalm J.R."/>
            <person name="Wisecaver J.H."/>
        </authorList>
    </citation>
    <scope>NUCLEOTIDE SEQUENCE</scope>
    <source>
        <strain evidence="2">ECLA1</strain>
    </source>
</reference>
<sequence length="107" mass="12073">MAAIGCFEDDVKTPGPHSNRIFNLRTWPGRYIPRNRHLYRYLFNPLPYSSPLRSLPSTPASFSFFNSSKGEATPHYPLRSKTAGLQCPRPENGNGIPRAGVHQNLFD</sequence>
<dbReference type="AlphaFoldDB" id="A0AAE1CWV8"/>
<evidence type="ECO:0000313" key="2">
    <source>
        <dbReference type="EMBL" id="KAK3740527.1"/>
    </source>
</evidence>